<dbReference type="InterPro" id="IPR019758">
    <property type="entry name" value="Pept_S26A_signal_pept_1_CS"/>
</dbReference>
<dbReference type="Proteomes" id="UP001417504">
    <property type="component" value="Unassembled WGS sequence"/>
</dbReference>
<keyword evidence="14" id="KW-1185">Reference proteome</keyword>
<dbReference type="GO" id="GO:0009003">
    <property type="term" value="F:signal peptidase activity"/>
    <property type="evidence" value="ECO:0007669"/>
    <property type="project" value="UniProtKB-EC"/>
</dbReference>
<evidence type="ECO:0000313" key="13">
    <source>
        <dbReference type="EMBL" id="KAK9129648.1"/>
    </source>
</evidence>
<evidence type="ECO:0000259" key="12">
    <source>
        <dbReference type="Pfam" id="PF10502"/>
    </source>
</evidence>
<protein>
    <recommendedName>
        <fullName evidence="5">signal peptidase I</fullName>
        <ecNumber evidence="5">3.4.21.89</ecNumber>
    </recommendedName>
</protein>
<name>A0AAP0JB31_9MAGN</name>
<keyword evidence="10" id="KW-0472">Membrane</keyword>
<gene>
    <name evidence="13" type="ORF">Sjap_010135</name>
</gene>
<dbReference type="FunFam" id="2.10.109.10:FF:000012">
    <property type="entry name" value="Peptidase/ serine-type peptidase"/>
    <property type="match status" value="1"/>
</dbReference>
<dbReference type="Gene3D" id="2.10.109.10">
    <property type="entry name" value="Umud Fragment, subunit A"/>
    <property type="match status" value="1"/>
</dbReference>
<dbReference type="EMBL" id="JBBNAE010000004">
    <property type="protein sequence ID" value="KAK9129648.1"/>
    <property type="molecule type" value="Genomic_DNA"/>
</dbReference>
<keyword evidence="7" id="KW-0934">Plastid</keyword>
<evidence type="ECO:0000313" key="14">
    <source>
        <dbReference type="Proteomes" id="UP001417504"/>
    </source>
</evidence>
<dbReference type="CDD" id="cd06530">
    <property type="entry name" value="S26_SPase_I"/>
    <property type="match status" value="1"/>
</dbReference>
<comment type="subcellular location">
    <subcellularLocation>
        <location evidence="3">Membrane</location>
    </subcellularLocation>
    <subcellularLocation>
        <location evidence="2">Plastid</location>
        <location evidence="2">Chloroplast</location>
    </subcellularLocation>
</comment>
<evidence type="ECO:0000256" key="2">
    <source>
        <dbReference type="ARBA" id="ARBA00004229"/>
    </source>
</evidence>
<dbReference type="GO" id="GO:0009535">
    <property type="term" value="C:chloroplast thylakoid membrane"/>
    <property type="evidence" value="ECO:0007669"/>
    <property type="project" value="TreeGrafter"/>
</dbReference>
<dbReference type="Pfam" id="PF10502">
    <property type="entry name" value="Peptidase_S26"/>
    <property type="match status" value="1"/>
</dbReference>
<dbReference type="AlphaFoldDB" id="A0AAP0JB31"/>
<dbReference type="InterPro" id="IPR036286">
    <property type="entry name" value="LexA/Signal_pep-like_sf"/>
</dbReference>
<dbReference type="GO" id="GO:0010027">
    <property type="term" value="P:thylakoid membrane organization"/>
    <property type="evidence" value="ECO:0007669"/>
    <property type="project" value="TreeGrafter"/>
</dbReference>
<accession>A0AAP0JB31</accession>
<comment type="catalytic activity">
    <reaction evidence="1">
        <text>Cleavage of hydrophobic, N-terminal signal or leader sequences from secreted and periplasmic proteins.</text>
        <dbReference type="EC" id="3.4.21.89"/>
    </reaction>
</comment>
<dbReference type="PANTHER" id="PTHR43390">
    <property type="entry name" value="SIGNAL PEPTIDASE I"/>
    <property type="match status" value="1"/>
</dbReference>
<keyword evidence="9" id="KW-0809">Transit peptide</keyword>
<dbReference type="GO" id="GO:0004252">
    <property type="term" value="F:serine-type endopeptidase activity"/>
    <property type="evidence" value="ECO:0007669"/>
    <property type="project" value="InterPro"/>
</dbReference>
<dbReference type="InterPro" id="IPR000223">
    <property type="entry name" value="Pept_S26A_signal_pept_1"/>
</dbReference>
<evidence type="ECO:0000256" key="3">
    <source>
        <dbReference type="ARBA" id="ARBA00004370"/>
    </source>
</evidence>
<dbReference type="PANTHER" id="PTHR43390:SF2">
    <property type="entry name" value="THYLAKOIDAL PROCESSING PEPTIDASE 2, CHLOROPLASTIC-RELATED"/>
    <property type="match status" value="1"/>
</dbReference>
<dbReference type="InterPro" id="IPR019533">
    <property type="entry name" value="Peptidase_S26"/>
</dbReference>
<dbReference type="NCBIfam" id="TIGR02227">
    <property type="entry name" value="sigpep_I_bact"/>
    <property type="match status" value="1"/>
</dbReference>
<evidence type="ECO:0000256" key="9">
    <source>
        <dbReference type="ARBA" id="ARBA00022946"/>
    </source>
</evidence>
<evidence type="ECO:0000256" key="10">
    <source>
        <dbReference type="ARBA" id="ARBA00023136"/>
    </source>
</evidence>
<dbReference type="PROSITE" id="PS00761">
    <property type="entry name" value="SPASE_I_3"/>
    <property type="match status" value="1"/>
</dbReference>
<keyword evidence="6" id="KW-0150">Chloroplast</keyword>
<dbReference type="SUPFAM" id="SSF51306">
    <property type="entry name" value="LexA/Signal peptidase"/>
    <property type="match status" value="1"/>
</dbReference>
<comment type="similarity">
    <text evidence="4">Belongs to the peptidase S26 family.</text>
</comment>
<evidence type="ECO:0000256" key="1">
    <source>
        <dbReference type="ARBA" id="ARBA00000677"/>
    </source>
</evidence>
<comment type="caution">
    <text evidence="13">The sequence shown here is derived from an EMBL/GenBank/DDBJ whole genome shotgun (WGS) entry which is preliminary data.</text>
</comment>
<evidence type="ECO:0000256" key="8">
    <source>
        <dbReference type="ARBA" id="ARBA00022801"/>
    </source>
</evidence>
<evidence type="ECO:0000256" key="6">
    <source>
        <dbReference type="ARBA" id="ARBA00022528"/>
    </source>
</evidence>
<feature type="active site" evidence="11">
    <location>
        <position position="230"/>
    </location>
</feature>
<keyword evidence="8" id="KW-0378">Hydrolase</keyword>
<proteinExistence type="inferred from homology"/>
<feature type="active site" evidence="11">
    <location>
        <position position="280"/>
    </location>
</feature>
<sequence length="382" mass="40789">MAIRITVTYSSYLAQTLASSAGVKVGNCRVCHEFLGRSRFIFPSKKSEVDRSDFSGFRAKNWSKSPVSGYSSIAESLGAASTCESPLIVGLVSMMKMSGFGSASGSGSVSGSGPGSLGAIGVFGVSSSSSAFGIKASSILSFFQGLKGVSGNEGFEDCAGSGVNQGGTVDDGGSGRKVEILKEKCSEKSGWLWKLSSLCSEDAKALITAFTVSLLFRSSLAEPRSIPTVSMYPTLDAGDRIMAEKVSYLFRKPDVTDIVIFKAPPILQEKGFSSGDVFIKRIVAKAGDYVEVRDGQLVVNGVVQDEDFILEPLAYEMEPVLVPEGYVFVMGDNRNNSYDSHNWGPLPIENIVGRSVLRYWPPSKISDTIYEPQARKDVVAVS</sequence>
<dbReference type="PRINTS" id="PR00727">
    <property type="entry name" value="LEADERPTASE"/>
</dbReference>
<organism evidence="13 14">
    <name type="scientific">Stephania japonica</name>
    <dbReference type="NCBI Taxonomy" id="461633"/>
    <lineage>
        <taxon>Eukaryota</taxon>
        <taxon>Viridiplantae</taxon>
        <taxon>Streptophyta</taxon>
        <taxon>Embryophyta</taxon>
        <taxon>Tracheophyta</taxon>
        <taxon>Spermatophyta</taxon>
        <taxon>Magnoliopsida</taxon>
        <taxon>Ranunculales</taxon>
        <taxon>Menispermaceae</taxon>
        <taxon>Menispermoideae</taxon>
        <taxon>Cissampelideae</taxon>
        <taxon>Stephania</taxon>
    </lineage>
</organism>
<reference evidence="13 14" key="1">
    <citation type="submission" date="2024-01" db="EMBL/GenBank/DDBJ databases">
        <title>Genome assemblies of Stephania.</title>
        <authorList>
            <person name="Yang L."/>
        </authorList>
    </citation>
    <scope>NUCLEOTIDE SEQUENCE [LARGE SCALE GENOMIC DNA]</scope>
    <source>
        <strain evidence="13">QJT</strain>
        <tissue evidence="13">Leaf</tissue>
    </source>
</reference>
<evidence type="ECO:0000256" key="4">
    <source>
        <dbReference type="ARBA" id="ARBA00009370"/>
    </source>
</evidence>
<evidence type="ECO:0000256" key="7">
    <source>
        <dbReference type="ARBA" id="ARBA00022640"/>
    </source>
</evidence>
<dbReference type="GO" id="GO:0006465">
    <property type="term" value="P:signal peptide processing"/>
    <property type="evidence" value="ECO:0007669"/>
    <property type="project" value="InterPro"/>
</dbReference>
<dbReference type="EC" id="3.4.21.89" evidence="5"/>
<evidence type="ECO:0000256" key="11">
    <source>
        <dbReference type="PIRSR" id="PIRSR600223-1"/>
    </source>
</evidence>
<evidence type="ECO:0000256" key="5">
    <source>
        <dbReference type="ARBA" id="ARBA00013208"/>
    </source>
</evidence>
<feature type="domain" description="Peptidase S26" evidence="12">
    <location>
        <begin position="203"/>
        <end position="360"/>
    </location>
</feature>